<gene>
    <name evidence="2" type="ordered locus">Mahau_1353</name>
</gene>
<reference evidence="2 3" key="2">
    <citation type="journal article" date="2011" name="Stand. Genomic Sci.">
        <title>Complete genome sequence of Mahella australiensis type strain (50-1 BON).</title>
        <authorList>
            <person name="Sikorski J."/>
            <person name="Teshima H."/>
            <person name="Nolan M."/>
            <person name="Lucas S."/>
            <person name="Hammon N."/>
            <person name="Deshpande S."/>
            <person name="Cheng J.F."/>
            <person name="Pitluck S."/>
            <person name="Liolios K."/>
            <person name="Pagani I."/>
            <person name="Ivanova N."/>
            <person name="Huntemann M."/>
            <person name="Mavromatis K."/>
            <person name="Ovchinikova G."/>
            <person name="Pati A."/>
            <person name="Tapia R."/>
            <person name="Han C."/>
            <person name="Goodwin L."/>
            <person name="Chen A."/>
            <person name="Palaniappan K."/>
            <person name="Land M."/>
            <person name="Hauser L."/>
            <person name="Ngatchou-Djao O.D."/>
            <person name="Rohde M."/>
            <person name="Pukall R."/>
            <person name="Spring S."/>
            <person name="Abt B."/>
            <person name="Goker M."/>
            <person name="Detter J.C."/>
            <person name="Woyke T."/>
            <person name="Bristow J."/>
            <person name="Markowitz V."/>
            <person name="Hugenholtz P."/>
            <person name="Eisen J.A."/>
            <person name="Kyrpides N.C."/>
            <person name="Klenk H.P."/>
            <person name="Lapidus A."/>
        </authorList>
    </citation>
    <scope>NUCLEOTIDE SEQUENCE [LARGE SCALE GENOMIC DNA]</scope>
    <source>
        <strain evidence="3">DSM 15567 / CIP 107919 / 50-1 BON</strain>
    </source>
</reference>
<dbReference type="InterPro" id="IPR030489">
    <property type="entry name" value="TR_Rrf2-type_CS"/>
</dbReference>
<dbReference type="PROSITE" id="PS51197">
    <property type="entry name" value="HTH_RRF2_2"/>
    <property type="match status" value="1"/>
</dbReference>
<dbReference type="PANTHER" id="PTHR33221:SF5">
    <property type="entry name" value="HTH-TYPE TRANSCRIPTIONAL REGULATOR ISCR"/>
    <property type="match status" value="1"/>
</dbReference>
<keyword evidence="3" id="KW-1185">Reference proteome</keyword>
<sequence>MKLSTKGRYGLTAMLDLALNYGEEPVALKNVAERQGISEPYLEQLIAGLRKAGLVKSVRGAQGGYILAYPPDKITVGDVMRVLEGPLAPVDCVIENEPVSCEKADHCVTRIIWEKIRDSINQVVDSITLQDMVDEYNRINGQKGYMYYI</sequence>
<reference evidence="3" key="1">
    <citation type="submission" date="2010-11" db="EMBL/GenBank/DDBJ databases">
        <title>The complete genome of Mahella australiensis DSM 15567.</title>
        <authorList>
            <consortium name="US DOE Joint Genome Institute (JGI-PGF)"/>
            <person name="Lucas S."/>
            <person name="Copeland A."/>
            <person name="Lapidus A."/>
            <person name="Bruce D."/>
            <person name="Goodwin L."/>
            <person name="Pitluck S."/>
            <person name="Kyrpides N."/>
            <person name="Mavromatis K."/>
            <person name="Pagani I."/>
            <person name="Ivanova N."/>
            <person name="Teshima H."/>
            <person name="Brettin T."/>
            <person name="Detter J.C."/>
            <person name="Han C."/>
            <person name="Tapia R."/>
            <person name="Land M."/>
            <person name="Hauser L."/>
            <person name="Markowitz V."/>
            <person name="Cheng J.-F."/>
            <person name="Hugenholtz P."/>
            <person name="Woyke T."/>
            <person name="Wu D."/>
            <person name="Spring S."/>
            <person name="Pukall R."/>
            <person name="Steenblock K."/>
            <person name="Schneider S."/>
            <person name="Klenk H.-P."/>
            <person name="Eisen J.A."/>
        </authorList>
    </citation>
    <scope>NUCLEOTIDE SEQUENCE [LARGE SCALE GENOMIC DNA]</scope>
    <source>
        <strain evidence="3">DSM 15567 / CIP 107919 / 50-1 BON</strain>
    </source>
</reference>
<dbReference type="Gene3D" id="1.10.10.10">
    <property type="entry name" value="Winged helix-like DNA-binding domain superfamily/Winged helix DNA-binding domain"/>
    <property type="match status" value="1"/>
</dbReference>
<dbReference type="HOGENOM" id="CLU_107144_0_1_9"/>
<evidence type="ECO:0000313" key="2">
    <source>
        <dbReference type="EMBL" id="AEE96547.1"/>
    </source>
</evidence>
<name>F3ZX90_MAHA5</name>
<dbReference type="STRING" id="697281.Mahau_1353"/>
<dbReference type="KEGG" id="mas:Mahau_1353"/>
<dbReference type="InterPro" id="IPR036390">
    <property type="entry name" value="WH_DNA-bd_sf"/>
</dbReference>
<dbReference type="PROSITE" id="PS01332">
    <property type="entry name" value="HTH_RRF2_1"/>
    <property type="match status" value="1"/>
</dbReference>
<dbReference type="eggNOG" id="COG1959">
    <property type="taxonomic scope" value="Bacteria"/>
</dbReference>
<dbReference type="SUPFAM" id="SSF46785">
    <property type="entry name" value="Winged helix' DNA-binding domain"/>
    <property type="match status" value="1"/>
</dbReference>
<evidence type="ECO:0000313" key="3">
    <source>
        <dbReference type="Proteomes" id="UP000008457"/>
    </source>
</evidence>
<evidence type="ECO:0000256" key="1">
    <source>
        <dbReference type="ARBA" id="ARBA00023125"/>
    </source>
</evidence>
<dbReference type="Pfam" id="PF02082">
    <property type="entry name" value="Rrf2"/>
    <property type="match status" value="1"/>
</dbReference>
<dbReference type="AlphaFoldDB" id="F3ZX90"/>
<accession>F3ZX90</accession>
<dbReference type="OrthoDB" id="9808360at2"/>
<organism evidence="2 3">
    <name type="scientific">Mahella australiensis (strain DSM 15567 / CIP 107919 / 50-1 BON)</name>
    <dbReference type="NCBI Taxonomy" id="697281"/>
    <lineage>
        <taxon>Bacteria</taxon>
        <taxon>Bacillati</taxon>
        <taxon>Bacillota</taxon>
        <taxon>Clostridia</taxon>
        <taxon>Thermoanaerobacterales</taxon>
        <taxon>Thermoanaerobacterales Family IV. Incertae Sedis</taxon>
        <taxon>Mahella</taxon>
    </lineage>
</organism>
<dbReference type="GO" id="GO:0005829">
    <property type="term" value="C:cytosol"/>
    <property type="evidence" value="ECO:0007669"/>
    <property type="project" value="TreeGrafter"/>
</dbReference>
<dbReference type="GO" id="GO:0003677">
    <property type="term" value="F:DNA binding"/>
    <property type="evidence" value="ECO:0007669"/>
    <property type="project" value="UniProtKB-KW"/>
</dbReference>
<dbReference type="GO" id="GO:0003700">
    <property type="term" value="F:DNA-binding transcription factor activity"/>
    <property type="evidence" value="ECO:0007669"/>
    <property type="project" value="TreeGrafter"/>
</dbReference>
<dbReference type="EMBL" id="CP002360">
    <property type="protein sequence ID" value="AEE96547.1"/>
    <property type="molecule type" value="Genomic_DNA"/>
</dbReference>
<proteinExistence type="predicted"/>
<keyword evidence="1" id="KW-0238">DNA-binding</keyword>
<protein>
    <submittedName>
        <fullName evidence="2">Transcriptional regulator, BadM/Rrf2 family</fullName>
    </submittedName>
</protein>
<dbReference type="InterPro" id="IPR000944">
    <property type="entry name" value="Tscrpt_reg_Rrf2"/>
</dbReference>
<dbReference type="PANTHER" id="PTHR33221">
    <property type="entry name" value="WINGED HELIX-TURN-HELIX TRANSCRIPTIONAL REGULATOR, RRF2 FAMILY"/>
    <property type="match status" value="1"/>
</dbReference>
<dbReference type="RefSeq" id="WP_013780977.1">
    <property type="nucleotide sequence ID" value="NC_015520.1"/>
</dbReference>
<dbReference type="Proteomes" id="UP000008457">
    <property type="component" value="Chromosome"/>
</dbReference>
<dbReference type="InterPro" id="IPR036388">
    <property type="entry name" value="WH-like_DNA-bd_sf"/>
</dbReference>
<dbReference type="NCBIfam" id="TIGR00738">
    <property type="entry name" value="rrf2_super"/>
    <property type="match status" value="1"/>
</dbReference>
<dbReference type="FunFam" id="1.10.10.10:FF:000164">
    <property type="entry name" value="Transcriptional regulator, Rrf2 family"/>
    <property type="match status" value="1"/>
</dbReference>